<evidence type="ECO:0000256" key="1">
    <source>
        <dbReference type="ARBA" id="ARBA00023015"/>
    </source>
</evidence>
<dbReference type="GO" id="GO:0003677">
    <property type="term" value="F:DNA binding"/>
    <property type="evidence" value="ECO:0007669"/>
    <property type="project" value="UniProtKB-KW"/>
</dbReference>
<dbReference type="Proteomes" id="UP000822688">
    <property type="component" value="Chromosome 9"/>
</dbReference>
<dbReference type="PANTHER" id="PTHR31391:SF106">
    <property type="entry name" value="B3 DOMAIN-CONTAINING PROTEIN OS01G0723500"/>
    <property type="match status" value="1"/>
</dbReference>
<dbReference type="InterPro" id="IPR003340">
    <property type="entry name" value="B3_DNA-bd"/>
</dbReference>
<comment type="caution">
    <text evidence="6">The sequence shown here is derived from an EMBL/GenBank/DDBJ whole genome shotgun (WGS) entry which is preliminary data.</text>
</comment>
<evidence type="ECO:0000256" key="2">
    <source>
        <dbReference type="ARBA" id="ARBA00023125"/>
    </source>
</evidence>
<dbReference type="SMART" id="SM01019">
    <property type="entry name" value="B3"/>
    <property type="match status" value="2"/>
</dbReference>
<dbReference type="CDD" id="cd10017">
    <property type="entry name" value="B3_DNA"/>
    <property type="match status" value="2"/>
</dbReference>
<sequence length="312" mass="35281">MLPCLGLGEMISLTQFCFWRFSLLHTDTTKMTGPRHDVIAVFNKAKAIFFYKTITTSMVSDSKTNHVMYLELPTLFVTEHGEKMSQVVALVRPARCGSGKWWLRFEGRHSVNYPSRIFTFGGGWRDFVVDNGISIGEFLVFELVNTSRLVVHVYPRDDQLGVNARGFSLSADVVEDSERLNLGLGDANHKNICQNRPTRPSLPPAKVALEYSEFKKTLCATNVPNGKIAKMDIPTPFWRSHGEDKFDKKVYTLEGPWTKGDVKAYVCRTWRQTKCLFIGGWQAFCVANKLKIGDTVVFNLTGQYQFVVSVEA</sequence>
<dbReference type="Pfam" id="PF02362">
    <property type="entry name" value="B3"/>
    <property type="match status" value="2"/>
</dbReference>
<feature type="domain" description="TF-B3" evidence="5">
    <location>
        <begin position="55"/>
        <end position="157"/>
    </location>
</feature>
<keyword evidence="3" id="KW-0804">Transcription</keyword>
<dbReference type="PROSITE" id="PS50863">
    <property type="entry name" value="B3"/>
    <property type="match status" value="2"/>
</dbReference>
<dbReference type="EMBL" id="CM026430">
    <property type="protein sequence ID" value="KAG0562432.1"/>
    <property type="molecule type" value="Genomic_DNA"/>
</dbReference>
<feature type="domain" description="TF-B3" evidence="5">
    <location>
        <begin position="216"/>
        <end position="312"/>
    </location>
</feature>
<dbReference type="Gene3D" id="2.40.330.10">
    <property type="entry name" value="DNA-binding pseudobarrel domain"/>
    <property type="match status" value="2"/>
</dbReference>
<evidence type="ECO:0000259" key="5">
    <source>
        <dbReference type="PROSITE" id="PS50863"/>
    </source>
</evidence>
<organism evidence="6 7">
    <name type="scientific">Ceratodon purpureus</name>
    <name type="common">Fire moss</name>
    <name type="synonym">Dicranum purpureum</name>
    <dbReference type="NCBI Taxonomy" id="3225"/>
    <lineage>
        <taxon>Eukaryota</taxon>
        <taxon>Viridiplantae</taxon>
        <taxon>Streptophyta</taxon>
        <taxon>Embryophyta</taxon>
        <taxon>Bryophyta</taxon>
        <taxon>Bryophytina</taxon>
        <taxon>Bryopsida</taxon>
        <taxon>Dicranidae</taxon>
        <taxon>Pseudoditrichales</taxon>
        <taxon>Ditrichaceae</taxon>
        <taxon>Ceratodon</taxon>
    </lineage>
</organism>
<dbReference type="InterPro" id="IPR015300">
    <property type="entry name" value="DNA-bd_pseudobarrel_sf"/>
</dbReference>
<dbReference type="InterPro" id="IPR044837">
    <property type="entry name" value="REM16-like"/>
</dbReference>
<accession>A0A8T0GZU5</accession>
<keyword evidence="4" id="KW-0539">Nucleus</keyword>
<evidence type="ECO:0000256" key="4">
    <source>
        <dbReference type="ARBA" id="ARBA00023242"/>
    </source>
</evidence>
<evidence type="ECO:0000313" key="7">
    <source>
        <dbReference type="Proteomes" id="UP000822688"/>
    </source>
</evidence>
<proteinExistence type="predicted"/>
<dbReference type="SUPFAM" id="SSF101936">
    <property type="entry name" value="DNA-binding pseudobarrel domain"/>
    <property type="match status" value="2"/>
</dbReference>
<keyword evidence="2" id="KW-0238">DNA-binding</keyword>
<dbReference type="AlphaFoldDB" id="A0A8T0GZU5"/>
<evidence type="ECO:0000256" key="3">
    <source>
        <dbReference type="ARBA" id="ARBA00023163"/>
    </source>
</evidence>
<protein>
    <recommendedName>
        <fullName evidence="5">TF-B3 domain-containing protein</fullName>
    </recommendedName>
</protein>
<keyword evidence="7" id="KW-1185">Reference proteome</keyword>
<keyword evidence="1" id="KW-0805">Transcription regulation</keyword>
<dbReference type="PANTHER" id="PTHR31391">
    <property type="entry name" value="B3 DOMAIN-CONTAINING PROTEIN OS11G0197600-RELATED"/>
    <property type="match status" value="1"/>
</dbReference>
<evidence type="ECO:0000313" key="6">
    <source>
        <dbReference type="EMBL" id="KAG0562432.1"/>
    </source>
</evidence>
<name>A0A8T0GZU5_CERPU</name>
<gene>
    <name evidence="6" type="ORF">KC19_9G145600</name>
</gene>
<reference evidence="6" key="1">
    <citation type="submission" date="2020-06" db="EMBL/GenBank/DDBJ databases">
        <title>WGS assembly of Ceratodon purpureus strain R40.</title>
        <authorList>
            <person name="Carey S.B."/>
            <person name="Jenkins J."/>
            <person name="Shu S."/>
            <person name="Lovell J.T."/>
            <person name="Sreedasyam A."/>
            <person name="Maumus F."/>
            <person name="Tiley G.P."/>
            <person name="Fernandez-Pozo N."/>
            <person name="Barry K."/>
            <person name="Chen C."/>
            <person name="Wang M."/>
            <person name="Lipzen A."/>
            <person name="Daum C."/>
            <person name="Saski C.A."/>
            <person name="Payton A.C."/>
            <person name="Mcbreen J.C."/>
            <person name="Conrad R.E."/>
            <person name="Kollar L.M."/>
            <person name="Olsson S."/>
            <person name="Huttunen S."/>
            <person name="Landis J.B."/>
            <person name="Wickett N.J."/>
            <person name="Johnson M.G."/>
            <person name="Rensing S.A."/>
            <person name="Grimwood J."/>
            <person name="Schmutz J."/>
            <person name="Mcdaniel S.F."/>
        </authorList>
    </citation>
    <scope>NUCLEOTIDE SEQUENCE</scope>
    <source>
        <strain evidence="6">R40</strain>
    </source>
</reference>